<evidence type="ECO:0000259" key="7">
    <source>
        <dbReference type="Pfam" id="PF01368"/>
    </source>
</evidence>
<dbReference type="KEGG" id="bid:Bind_1563"/>
<keyword evidence="4" id="KW-0378">Hydrolase</keyword>
<dbReference type="InterPro" id="IPR041122">
    <property type="entry name" value="RecJ_OB"/>
</dbReference>
<keyword evidence="6" id="KW-0175">Coiled coil</keyword>
<dbReference type="NCBIfam" id="TIGR00644">
    <property type="entry name" value="recJ"/>
    <property type="match status" value="1"/>
</dbReference>
<evidence type="ECO:0000313" key="10">
    <source>
        <dbReference type="EMBL" id="ACB95195.1"/>
    </source>
</evidence>
<dbReference type="Pfam" id="PF01368">
    <property type="entry name" value="DHH"/>
    <property type="match status" value="1"/>
</dbReference>
<evidence type="ECO:0000313" key="11">
    <source>
        <dbReference type="Proteomes" id="UP000001695"/>
    </source>
</evidence>
<evidence type="ECO:0000256" key="6">
    <source>
        <dbReference type="SAM" id="Coils"/>
    </source>
</evidence>
<dbReference type="EMBL" id="CP001016">
    <property type="protein sequence ID" value="ACB95195.1"/>
    <property type="molecule type" value="Genomic_DNA"/>
</dbReference>
<comment type="similarity">
    <text evidence="1">Belongs to the RecJ family.</text>
</comment>
<accession>B2IBB1</accession>
<protein>
    <recommendedName>
        <fullName evidence="2">Single-stranded-DNA-specific exonuclease RecJ</fullName>
    </recommendedName>
</protein>
<dbReference type="GO" id="GO:0006281">
    <property type="term" value="P:DNA repair"/>
    <property type="evidence" value="ECO:0007669"/>
    <property type="project" value="InterPro"/>
</dbReference>
<evidence type="ECO:0000256" key="3">
    <source>
        <dbReference type="ARBA" id="ARBA00022722"/>
    </source>
</evidence>
<dbReference type="HOGENOM" id="CLU_009736_5_1_5"/>
<feature type="domain" description="DDH" evidence="7">
    <location>
        <begin position="101"/>
        <end position="257"/>
    </location>
</feature>
<dbReference type="InterPro" id="IPR001667">
    <property type="entry name" value="DDH_dom"/>
</dbReference>
<keyword evidence="5 10" id="KW-0269">Exonuclease</keyword>
<dbReference type="PANTHER" id="PTHR30255:SF2">
    <property type="entry name" value="SINGLE-STRANDED-DNA-SPECIFIC EXONUCLEASE RECJ"/>
    <property type="match status" value="1"/>
</dbReference>
<feature type="domain" description="RecJ OB" evidence="9">
    <location>
        <begin position="491"/>
        <end position="600"/>
    </location>
</feature>
<dbReference type="RefSeq" id="WP_012384552.1">
    <property type="nucleotide sequence ID" value="NC_010581.1"/>
</dbReference>
<proteinExistence type="inferred from homology"/>
<dbReference type="Proteomes" id="UP000001695">
    <property type="component" value="Chromosome"/>
</dbReference>
<reference evidence="11" key="1">
    <citation type="submission" date="2008-03" db="EMBL/GenBank/DDBJ databases">
        <title>Complete sequence of chromosome of Beijerinckia indica subsp. indica ATCC 9039.</title>
        <authorList>
            <consortium name="US DOE Joint Genome Institute"/>
            <person name="Copeland A."/>
            <person name="Lucas S."/>
            <person name="Lapidus A."/>
            <person name="Glavina del Rio T."/>
            <person name="Dalin E."/>
            <person name="Tice H."/>
            <person name="Bruce D."/>
            <person name="Goodwin L."/>
            <person name="Pitluck S."/>
            <person name="LaButti K."/>
            <person name="Schmutz J."/>
            <person name="Larimer F."/>
            <person name="Land M."/>
            <person name="Hauser L."/>
            <person name="Kyrpides N."/>
            <person name="Mikhailova N."/>
            <person name="Dunfield P.F."/>
            <person name="Dedysh S.N."/>
            <person name="Liesack W."/>
            <person name="Saw J.H."/>
            <person name="Alam M."/>
            <person name="Chen Y."/>
            <person name="Murrell J.C."/>
            <person name="Richardson P."/>
        </authorList>
    </citation>
    <scope>NUCLEOTIDE SEQUENCE [LARGE SCALE GENOMIC DNA]</scope>
    <source>
        <strain evidence="11">ATCC 9039 / DSM 1715 / NCIMB 8712</strain>
    </source>
</reference>
<gene>
    <name evidence="10" type="ordered locus">Bind_1563</name>
</gene>
<dbReference type="Gene3D" id="3.90.1640.30">
    <property type="match status" value="1"/>
</dbReference>
<dbReference type="Gene3D" id="3.10.310.30">
    <property type="match status" value="1"/>
</dbReference>
<sequence>MSKPLTPPSSRPFLNVERSVQGRVWRDRLDASGQAQALALAQIHGHGDLLSRVLAGRGITPEDCEAYLDPSLRRLMPDPTILLDMDKAAVRMARAIMAGEKIAIFGDYDVDGASSSALLADYFTACGTPFQIHIPDRIFEGYGPNVDAIQALAAGGAKLLVTVDCGTTSHNPLGEAAKLGLDPIVLDHHQAPADLPEAIIVNPNRQDDLSGLGQLCAAGVVFMLLVALNRRLREQGFFTAERREPDLLAFLDLVALATVADVAPLTGLNRAFVTKGLAVMQMRQRAGLRALFDCAGAREAPKAGHLGFLIGPRINAGGRIGDAALGARLLIERDQIKAEEIARRLDTLNRERQVIEAETLEQALLQAEAEQGLQDDAKAGAAIVTASEDWHPGIVGLVATRLKDKYRCPAFAVAFNESGIGTGSGRSIAGVDLGHAVREAVEAGLLIKGGGHAMAAGITLVRDHLAAFRAFLEEKLTEAVTAGRSGDALFVDAALTASGANPALMASLEKAGPFGAGNPEPVFVLPAHRLMDASVVGNGHVRFRAEAGDGARIEGIAFRSAAEPLGDALLAGRGTKMHFAGTLMLDRFGGRERVQMRLTDLAPLATQKTL</sequence>
<dbReference type="InterPro" id="IPR003156">
    <property type="entry name" value="DHHA1_dom"/>
</dbReference>
<keyword evidence="11" id="KW-1185">Reference proteome</keyword>
<feature type="coiled-coil region" evidence="6">
    <location>
        <begin position="331"/>
        <end position="370"/>
    </location>
</feature>
<name>B2IBB1_BEII9</name>
<evidence type="ECO:0000259" key="8">
    <source>
        <dbReference type="Pfam" id="PF02272"/>
    </source>
</evidence>
<dbReference type="InterPro" id="IPR038763">
    <property type="entry name" value="DHH_sf"/>
</dbReference>
<dbReference type="Pfam" id="PF02272">
    <property type="entry name" value="DHHA1"/>
    <property type="match status" value="1"/>
</dbReference>
<dbReference type="InterPro" id="IPR004610">
    <property type="entry name" value="RecJ"/>
</dbReference>
<evidence type="ECO:0000256" key="4">
    <source>
        <dbReference type="ARBA" id="ARBA00022801"/>
    </source>
</evidence>
<dbReference type="OrthoDB" id="9809852at2"/>
<reference evidence="10 11" key="2">
    <citation type="journal article" date="2010" name="J. Bacteriol.">
        <title>Complete genome sequence of Beijerinckia indica subsp. indica.</title>
        <authorList>
            <person name="Tamas I."/>
            <person name="Dedysh S.N."/>
            <person name="Liesack W."/>
            <person name="Stott M.B."/>
            <person name="Alam M."/>
            <person name="Murrell J.C."/>
            <person name="Dunfield P.F."/>
        </authorList>
    </citation>
    <scope>NUCLEOTIDE SEQUENCE [LARGE SCALE GENOMIC DNA]</scope>
    <source>
        <strain evidence="11">ATCC 9039 / DSM 1715 / NCIMB 8712</strain>
    </source>
</reference>
<dbReference type="SUPFAM" id="SSF64182">
    <property type="entry name" value="DHH phosphoesterases"/>
    <property type="match status" value="1"/>
</dbReference>
<evidence type="ECO:0000256" key="5">
    <source>
        <dbReference type="ARBA" id="ARBA00022839"/>
    </source>
</evidence>
<dbReference type="STRING" id="395963.Bind_1563"/>
<dbReference type="GO" id="GO:0006310">
    <property type="term" value="P:DNA recombination"/>
    <property type="evidence" value="ECO:0007669"/>
    <property type="project" value="InterPro"/>
</dbReference>
<dbReference type="PANTHER" id="PTHR30255">
    <property type="entry name" value="SINGLE-STRANDED-DNA-SPECIFIC EXONUCLEASE RECJ"/>
    <property type="match status" value="1"/>
</dbReference>
<dbReference type="eggNOG" id="COG0608">
    <property type="taxonomic scope" value="Bacteria"/>
</dbReference>
<dbReference type="Pfam" id="PF17768">
    <property type="entry name" value="RecJ_OB"/>
    <property type="match status" value="1"/>
</dbReference>
<evidence type="ECO:0000256" key="1">
    <source>
        <dbReference type="ARBA" id="ARBA00005915"/>
    </source>
</evidence>
<dbReference type="InterPro" id="IPR051673">
    <property type="entry name" value="SSDNA_exonuclease_RecJ"/>
</dbReference>
<keyword evidence="3" id="KW-0540">Nuclease</keyword>
<dbReference type="GO" id="GO:0003676">
    <property type="term" value="F:nucleic acid binding"/>
    <property type="evidence" value="ECO:0007669"/>
    <property type="project" value="InterPro"/>
</dbReference>
<dbReference type="GO" id="GO:0008409">
    <property type="term" value="F:5'-3' exonuclease activity"/>
    <property type="evidence" value="ECO:0007669"/>
    <property type="project" value="InterPro"/>
</dbReference>
<feature type="domain" description="DHHA1" evidence="8">
    <location>
        <begin position="383"/>
        <end position="477"/>
    </location>
</feature>
<dbReference type="AlphaFoldDB" id="B2IBB1"/>
<organism evidence="10 11">
    <name type="scientific">Beijerinckia indica subsp. indica (strain ATCC 9039 / DSM 1715 / NCIMB 8712)</name>
    <dbReference type="NCBI Taxonomy" id="395963"/>
    <lineage>
        <taxon>Bacteria</taxon>
        <taxon>Pseudomonadati</taxon>
        <taxon>Pseudomonadota</taxon>
        <taxon>Alphaproteobacteria</taxon>
        <taxon>Hyphomicrobiales</taxon>
        <taxon>Beijerinckiaceae</taxon>
        <taxon>Beijerinckia</taxon>
    </lineage>
</organism>
<evidence type="ECO:0000256" key="2">
    <source>
        <dbReference type="ARBA" id="ARBA00019841"/>
    </source>
</evidence>
<evidence type="ECO:0000259" key="9">
    <source>
        <dbReference type="Pfam" id="PF17768"/>
    </source>
</evidence>